<protein>
    <submittedName>
        <fullName evidence="2">Capsid and scaffold protein</fullName>
    </submittedName>
</protein>
<feature type="transmembrane region" description="Helical" evidence="1">
    <location>
        <begin position="9"/>
        <end position="28"/>
    </location>
</feature>
<keyword evidence="1" id="KW-0812">Transmembrane</keyword>
<proteinExistence type="predicted"/>
<name>A0A2I6QQZ6_9CAUD</name>
<dbReference type="KEGG" id="vg:77923714"/>
<evidence type="ECO:0000256" key="1">
    <source>
        <dbReference type="SAM" id="Phobius"/>
    </source>
</evidence>
<dbReference type="EMBL" id="MG708275">
    <property type="protein sequence ID" value="AUN43414.1"/>
    <property type="molecule type" value="Genomic_DNA"/>
</dbReference>
<organism evidence="2 3">
    <name type="scientific">Streptococcus phage vB_SthS_VA460</name>
    <dbReference type="NCBI Taxonomy" id="2069609"/>
    <lineage>
        <taxon>Viruses</taxon>
        <taxon>Duplodnaviria</taxon>
        <taxon>Heunggongvirae</taxon>
        <taxon>Uroviricota</taxon>
        <taxon>Caudoviricetes</taxon>
        <taxon>Aliceevansviridae</taxon>
        <taxon>Moineauvirus</taxon>
        <taxon>Moineauvirus VA460</taxon>
    </lineage>
</organism>
<keyword evidence="1" id="KW-1133">Transmembrane helix</keyword>
<evidence type="ECO:0000313" key="2">
    <source>
        <dbReference type="EMBL" id="AUN43414.1"/>
    </source>
</evidence>
<dbReference type="InterPro" id="IPR009406">
    <property type="entry name" value="DUF1056"/>
</dbReference>
<evidence type="ECO:0000313" key="3">
    <source>
        <dbReference type="Proteomes" id="UP000240409"/>
    </source>
</evidence>
<accession>A0A2I6QQZ6</accession>
<sequence>MILKFFKAIWAIFDILMFVLAAISLNVTTYHIGYVWFGISMTITFILAGLISELISGKGKE</sequence>
<keyword evidence="3" id="KW-1185">Reference proteome</keyword>
<feature type="transmembrane region" description="Helical" evidence="1">
    <location>
        <begin position="34"/>
        <end position="55"/>
    </location>
</feature>
<dbReference type="GeneID" id="77923714"/>
<keyword evidence="1" id="KW-0472">Membrane</keyword>
<dbReference type="Proteomes" id="UP000240409">
    <property type="component" value="Segment"/>
</dbReference>
<dbReference type="RefSeq" id="YP_010648277.1">
    <property type="nucleotide sequence ID" value="NC_070726.1"/>
</dbReference>
<reference evidence="2 3" key="1">
    <citation type="submission" date="2017-12" db="EMBL/GenBank/DDBJ databases">
        <title>Streptococcus thermophilus bacteriophages and their control in the dairy environment.</title>
        <authorList>
            <person name="Duarte V.S."/>
            <person name="Treu L."/>
            <person name="Giaretta S."/>
            <person name="Campanaro S."/>
            <person name="Vidigal P.M.P."/>
            <person name="Tarrah A."/>
            <person name="Corich V."/>
            <person name="Giacomini A."/>
        </authorList>
    </citation>
    <scope>NUCLEOTIDE SEQUENCE [LARGE SCALE GENOMIC DNA]</scope>
</reference>
<dbReference type="Pfam" id="PF06341">
    <property type="entry name" value="DUF1056"/>
    <property type="match status" value="1"/>
</dbReference>